<feature type="region of interest" description="Disordered" evidence="1">
    <location>
        <begin position="98"/>
        <end position="122"/>
    </location>
</feature>
<accession>A0AA35R838</accession>
<reference evidence="3" key="1">
    <citation type="submission" date="2023-03" db="EMBL/GenBank/DDBJ databases">
        <authorList>
            <person name="Steffen K."/>
            <person name="Cardenas P."/>
        </authorList>
    </citation>
    <scope>NUCLEOTIDE SEQUENCE</scope>
</reference>
<evidence type="ECO:0000256" key="1">
    <source>
        <dbReference type="SAM" id="MobiDB-lite"/>
    </source>
</evidence>
<evidence type="ECO:0000313" key="4">
    <source>
        <dbReference type="Proteomes" id="UP001174909"/>
    </source>
</evidence>
<proteinExistence type="predicted"/>
<keyword evidence="2" id="KW-0732">Signal</keyword>
<name>A0AA35R838_GEOBA</name>
<organism evidence="3 4">
    <name type="scientific">Geodia barretti</name>
    <name type="common">Barrett's horny sponge</name>
    <dbReference type="NCBI Taxonomy" id="519541"/>
    <lineage>
        <taxon>Eukaryota</taxon>
        <taxon>Metazoa</taxon>
        <taxon>Porifera</taxon>
        <taxon>Demospongiae</taxon>
        <taxon>Heteroscleromorpha</taxon>
        <taxon>Tetractinellida</taxon>
        <taxon>Astrophorina</taxon>
        <taxon>Geodiidae</taxon>
        <taxon>Geodia</taxon>
    </lineage>
</organism>
<gene>
    <name evidence="3" type="ORF">GBAR_LOCUS4498</name>
</gene>
<feature type="chain" id="PRO_5041333020" evidence="2">
    <location>
        <begin position="21"/>
        <end position="172"/>
    </location>
</feature>
<feature type="signal peptide" evidence="2">
    <location>
        <begin position="1"/>
        <end position="20"/>
    </location>
</feature>
<sequence>MCLSLSPLFSFYCLLFPLSSSPTSYFSPISSSASRFQKISRSDSNGTLHDRYSYCKAPSGPHSSSSSLTLPGTGSMANGGRVLYTTALRADSTSGLSHSSNQFAGDAQDDSPFSHTSCSSPTKIRRTEIVSSTHAPSPTFGRGVSLTLHLSIKVYNSNESMSRHLCQKPKKL</sequence>
<dbReference type="AlphaFoldDB" id="A0AA35R838"/>
<evidence type="ECO:0000256" key="2">
    <source>
        <dbReference type="SAM" id="SignalP"/>
    </source>
</evidence>
<dbReference type="EMBL" id="CASHTH010000650">
    <property type="protein sequence ID" value="CAI8005943.1"/>
    <property type="molecule type" value="Genomic_DNA"/>
</dbReference>
<feature type="compositionally biased region" description="Polar residues" evidence="1">
    <location>
        <begin position="111"/>
        <end position="122"/>
    </location>
</feature>
<evidence type="ECO:0000313" key="3">
    <source>
        <dbReference type="EMBL" id="CAI8005943.1"/>
    </source>
</evidence>
<protein>
    <submittedName>
        <fullName evidence="3">Uncharacterized protein</fullName>
    </submittedName>
</protein>
<keyword evidence="4" id="KW-1185">Reference proteome</keyword>
<comment type="caution">
    <text evidence="3">The sequence shown here is derived from an EMBL/GenBank/DDBJ whole genome shotgun (WGS) entry which is preliminary data.</text>
</comment>
<dbReference type="Proteomes" id="UP001174909">
    <property type="component" value="Unassembled WGS sequence"/>
</dbReference>